<evidence type="ECO:0000256" key="3">
    <source>
        <dbReference type="SAM" id="SignalP"/>
    </source>
</evidence>
<keyword evidence="2" id="KW-0472">Membrane</keyword>
<dbReference type="Proteomes" id="UP000250266">
    <property type="component" value="Unassembled WGS sequence"/>
</dbReference>
<dbReference type="PANTHER" id="PTHR39599:SF2">
    <property type="entry name" value="ANCHORED PROTEIN, PUTATIVE (AFU_ORTHOLOGUE AFUA_1G09650)-RELATED"/>
    <property type="match status" value="1"/>
</dbReference>
<evidence type="ECO:0000256" key="2">
    <source>
        <dbReference type="SAM" id="Phobius"/>
    </source>
</evidence>
<evidence type="ECO:0000313" key="4">
    <source>
        <dbReference type="EMBL" id="OCK80886.1"/>
    </source>
</evidence>
<evidence type="ECO:0008006" key="6">
    <source>
        <dbReference type="Google" id="ProtNLM"/>
    </source>
</evidence>
<protein>
    <recommendedName>
        <fullName evidence="6">GPI anchored protein</fullName>
    </recommendedName>
</protein>
<name>A0A8E2EBE2_9PEZI</name>
<feature type="region of interest" description="Disordered" evidence="1">
    <location>
        <begin position="347"/>
        <end position="383"/>
    </location>
</feature>
<feature type="transmembrane region" description="Helical" evidence="2">
    <location>
        <begin position="505"/>
        <end position="523"/>
    </location>
</feature>
<feature type="region of interest" description="Disordered" evidence="1">
    <location>
        <begin position="94"/>
        <end position="120"/>
    </location>
</feature>
<dbReference type="OrthoDB" id="2426396at2759"/>
<keyword evidence="2" id="KW-1133">Transmembrane helix</keyword>
<keyword evidence="2" id="KW-0812">Transmembrane</keyword>
<keyword evidence="5" id="KW-1185">Reference proteome</keyword>
<dbReference type="PANTHER" id="PTHR39599">
    <property type="entry name" value="GPI-ANCHORED PROTEIN (EUROFUNG)-RELATED-RELATED"/>
    <property type="match status" value="1"/>
</dbReference>
<accession>A0A8E2EBE2</accession>
<evidence type="ECO:0000256" key="1">
    <source>
        <dbReference type="SAM" id="MobiDB-lite"/>
    </source>
</evidence>
<reference evidence="4 5" key="1">
    <citation type="journal article" date="2016" name="Nat. Commun.">
        <title>Ectomycorrhizal ecology is imprinted in the genome of the dominant symbiotic fungus Cenococcum geophilum.</title>
        <authorList>
            <consortium name="DOE Joint Genome Institute"/>
            <person name="Peter M."/>
            <person name="Kohler A."/>
            <person name="Ohm R.A."/>
            <person name="Kuo A."/>
            <person name="Krutzmann J."/>
            <person name="Morin E."/>
            <person name="Arend M."/>
            <person name="Barry K.W."/>
            <person name="Binder M."/>
            <person name="Choi C."/>
            <person name="Clum A."/>
            <person name="Copeland A."/>
            <person name="Grisel N."/>
            <person name="Haridas S."/>
            <person name="Kipfer T."/>
            <person name="LaButti K."/>
            <person name="Lindquist E."/>
            <person name="Lipzen A."/>
            <person name="Maire R."/>
            <person name="Meier B."/>
            <person name="Mihaltcheva S."/>
            <person name="Molinier V."/>
            <person name="Murat C."/>
            <person name="Poggeler S."/>
            <person name="Quandt C.A."/>
            <person name="Sperisen C."/>
            <person name="Tritt A."/>
            <person name="Tisserant E."/>
            <person name="Crous P.W."/>
            <person name="Henrissat B."/>
            <person name="Nehls U."/>
            <person name="Egli S."/>
            <person name="Spatafora J.W."/>
            <person name="Grigoriev I.V."/>
            <person name="Martin F.M."/>
        </authorList>
    </citation>
    <scope>NUCLEOTIDE SEQUENCE [LARGE SCALE GENOMIC DNA]</scope>
    <source>
        <strain evidence="4 5">CBS 459.81</strain>
    </source>
</reference>
<dbReference type="EMBL" id="KV744941">
    <property type="protein sequence ID" value="OCK80886.1"/>
    <property type="molecule type" value="Genomic_DNA"/>
</dbReference>
<sequence length="524" mass="53393">MRNLISLLSLPSSLILLSASPHYQVAAEKPWPYNLPRHMKYFPEDEVHVKRGLRIQDRLAWETPVAVKKMSTDEGEMFLLDYWIFEGDRQGKTSDGGYPTLSGRGEQTDGSQNAHPRSSPDYVEGWANASTMVPIFPPLRPHSEEIKLHDSFLRYLRRDALVQRGFQCPANFHDCSAIGQPNSCCSSSDTCITITDTGTGSVGCCPNGQTCAGSISCDTANGYTSCPQSSNGGCCLPGYSCLGVGCIITGTSTATAFPTPSSTLLASPSSSAVASSSPQPTTTAIVVVPTSPGSSTTYTCSPGWFTCPASLGGGCCQSGLQCALGVFCPTSSTTLLPSSGSGASTSSASSASSASGVSPSAPVRPTSGNSNPVTTTPTPSSSIPSVSLCPTGFYVCSAYYPSGCCRVGRDCHTTGSCVEVASTVVVGSGGVTVAAPSGAGFATTAAAQRGSCPSGWYSCAASLGGNCCLNGYSCGAECTATGTAGQTQVAGKVAPSAATRTGAAVWVWSTLLIGVVVGVGMGAF</sequence>
<organism evidence="4 5">
    <name type="scientific">Lepidopterella palustris CBS 459.81</name>
    <dbReference type="NCBI Taxonomy" id="1314670"/>
    <lineage>
        <taxon>Eukaryota</taxon>
        <taxon>Fungi</taxon>
        <taxon>Dikarya</taxon>
        <taxon>Ascomycota</taxon>
        <taxon>Pezizomycotina</taxon>
        <taxon>Dothideomycetes</taxon>
        <taxon>Pleosporomycetidae</taxon>
        <taxon>Mytilinidiales</taxon>
        <taxon>Argynnaceae</taxon>
        <taxon>Lepidopterella</taxon>
    </lineage>
</organism>
<dbReference type="AlphaFoldDB" id="A0A8E2EBE2"/>
<feature type="chain" id="PRO_5034778956" description="GPI anchored protein" evidence="3">
    <location>
        <begin position="20"/>
        <end position="524"/>
    </location>
</feature>
<keyword evidence="3" id="KW-0732">Signal</keyword>
<evidence type="ECO:0000313" key="5">
    <source>
        <dbReference type="Proteomes" id="UP000250266"/>
    </source>
</evidence>
<feature type="signal peptide" evidence="3">
    <location>
        <begin position="1"/>
        <end position="19"/>
    </location>
</feature>
<gene>
    <name evidence="4" type="ORF">K432DRAFT_392649</name>
</gene>
<proteinExistence type="predicted"/>